<evidence type="ECO:0000313" key="2">
    <source>
        <dbReference type="EMBL" id="MCI78897.1"/>
    </source>
</evidence>
<proteinExistence type="predicted"/>
<comment type="caution">
    <text evidence="2">The sequence shown here is derived from an EMBL/GenBank/DDBJ whole genome shotgun (WGS) entry which is preliminary data.</text>
</comment>
<dbReference type="EMBL" id="LXQA010961355">
    <property type="protein sequence ID" value="MCI78897.1"/>
    <property type="molecule type" value="Genomic_DNA"/>
</dbReference>
<keyword evidence="3" id="KW-1185">Reference proteome</keyword>
<sequence length="42" mass="4606">TDEMHKPPLSCAASTHNQDPDTTHHNKPRMARQTGAKPAPVM</sequence>
<evidence type="ECO:0000256" key="1">
    <source>
        <dbReference type="SAM" id="MobiDB-lite"/>
    </source>
</evidence>
<dbReference type="AlphaFoldDB" id="A0A392USU3"/>
<accession>A0A392USU3</accession>
<gene>
    <name evidence="2" type="ORF">A2U01_0100168</name>
</gene>
<name>A0A392USU3_9FABA</name>
<dbReference type="Proteomes" id="UP000265520">
    <property type="component" value="Unassembled WGS sequence"/>
</dbReference>
<evidence type="ECO:0000313" key="3">
    <source>
        <dbReference type="Proteomes" id="UP000265520"/>
    </source>
</evidence>
<reference evidence="2 3" key="1">
    <citation type="journal article" date="2018" name="Front. Plant Sci.">
        <title>Red Clover (Trifolium pratense) and Zigzag Clover (T. medium) - A Picture of Genomic Similarities and Differences.</title>
        <authorList>
            <person name="Dluhosova J."/>
            <person name="Istvanek J."/>
            <person name="Nedelnik J."/>
            <person name="Repkova J."/>
        </authorList>
    </citation>
    <scope>NUCLEOTIDE SEQUENCE [LARGE SCALE GENOMIC DNA]</scope>
    <source>
        <strain evidence="3">cv. 10/8</strain>
        <tissue evidence="2">Leaf</tissue>
    </source>
</reference>
<organism evidence="2 3">
    <name type="scientific">Trifolium medium</name>
    <dbReference type="NCBI Taxonomy" id="97028"/>
    <lineage>
        <taxon>Eukaryota</taxon>
        <taxon>Viridiplantae</taxon>
        <taxon>Streptophyta</taxon>
        <taxon>Embryophyta</taxon>
        <taxon>Tracheophyta</taxon>
        <taxon>Spermatophyta</taxon>
        <taxon>Magnoliopsida</taxon>
        <taxon>eudicotyledons</taxon>
        <taxon>Gunneridae</taxon>
        <taxon>Pentapetalae</taxon>
        <taxon>rosids</taxon>
        <taxon>fabids</taxon>
        <taxon>Fabales</taxon>
        <taxon>Fabaceae</taxon>
        <taxon>Papilionoideae</taxon>
        <taxon>50 kb inversion clade</taxon>
        <taxon>NPAAA clade</taxon>
        <taxon>Hologalegina</taxon>
        <taxon>IRL clade</taxon>
        <taxon>Trifolieae</taxon>
        <taxon>Trifolium</taxon>
    </lineage>
</organism>
<feature type="non-terminal residue" evidence="2">
    <location>
        <position position="1"/>
    </location>
</feature>
<protein>
    <submittedName>
        <fullName evidence="2">Uncharacterized protein</fullName>
    </submittedName>
</protein>
<feature type="region of interest" description="Disordered" evidence="1">
    <location>
        <begin position="1"/>
        <end position="42"/>
    </location>
</feature>